<evidence type="ECO:0000256" key="2">
    <source>
        <dbReference type="ARBA" id="ARBA00006020"/>
    </source>
</evidence>
<keyword evidence="3" id="KW-0809">Transit peptide</keyword>
<dbReference type="GO" id="GO:0006105">
    <property type="term" value="P:succinate metabolic process"/>
    <property type="evidence" value="ECO:0007669"/>
    <property type="project" value="TreeGrafter"/>
</dbReference>
<comment type="subcellular location">
    <subcellularLocation>
        <location evidence="1 6">Mitochondrion matrix</location>
    </subcellularLocation>
</comment>
<dbReference type="PANTHER" id="PTHR13137">
    <property type="entry name" value="DC11 ACN9 HOMOLOG"/>
    <property type="match status" value="1"/>
</dbReference>
<sequence>MSFSHVQRVRVLYKTILKLHRGLPMELQVVGTNYVRDEFRKHKNCNEHETVIFMNEWTVSSLSVLEYYTTYMLLEHEEKVEAQSRVSFIEVCASRQRIKYLPHLLTLIENFAKLQC</sequence>
<keyword evidence="8" id="KW-1185">Reference proteome</keyword>
<dbReference type="OrthoDB" id="278329at2759"/>
<evidence type="ECO:0000256" key="5">
    <source>
        <dbReference type="ARBA" id="ARBA00023186"/>
    </source>
</evidence>
<dbReference type="AlphaFoldDB" id="A0A9P0KUY1"/>
<dbReference type="Proteomes" id="UP001152888">
    <property type="component" value="Unassembled WGS sequence"/>
</dbReference>
<evidence type="ECO:0000256" key="3">
    <source>
        <dbReference type="ARBA" id="ARBA00022946"/>
    </source>
</evidence>
<comment type="similarity">
    <text evidence="2 6">Belongs to the complex I LYR family. SDHAF3 subfamily.</text>
</comment>
<dbReference type="EMBL" id="CAKOFQ010006882">
    <property type="protein sequence ID" value="CAH1979623.1"/>
    <property type="molecule type" value="Genomic_DNA"/>
</dbReference>
<keyword evidence="5 6" id="KW-0143">Chaperone</keyword>
<dbReference type="GO" id="GO:0005759">
    <property type="term" value="C:mitochondrial matrix"/>
    <property type="evidence" value="ECO:0007669"/>
    <property type="project" value="UniProtKB-SubCell"/>
</dbReference>
<evidence type="ECO:0000313" key="7">
    <source>
        <dbReference type="EMBL" id="CAH1979623.1"/>
    </source>
</evidence>
<reference evidence="7" key="1">
    <citation type="submission" date="2022-03" db="EMBL/GenBank/DDBJ databases">
        <authorList>
            <person name="Sayadi A."/>
        </authorList>
    </citation>
    <scope>NUCLEOTIDE SEQUENCE</scope>
</reference>
<evidence type="ECO:0000256" key="4">
    <source>
        <dbReference type="ARBA" id="ARBA00023128"/>
    </source>
</evidence>
<dbReference type="CDD" id="cd20270">
    <property type="entry name" value="Complex1_LYR_SDHAF3_LYRM10"/>
    <property type="match status" value="1"/>
</dbReference>
<evidence type="ECO:0000256" key="1">
    <source>
        <dbReference type="ARBA" id="ARBA00004305"/>
    </source>
</evidence>
<evidence type="ECO:0000256" key="6">
    <source>
        <dbReference type="RuleBase" id="RU368039"/>
    </source>
</evidence>
<keyword evidence="4 6" id="KW-0496">Mitochondrion</keyword>
<comment type="subunit">
    <text evidence="6">Interacts with the iron-sulfur protein subunit within the SDH catalytic dimer.</text>
</comment>
<comment type="function">
    <text evidence="6">Plays an essential role in the assembly of succinate dehydrogenase (SDH), an enzyme complex (also referred to as respiratory complex II) that is a component of both the tricarboxylic acid (TCA) cycle and the mitochondrial electron transport chain, and which couples the oxidation of succinate to fumarate with the reduction of ubiquinone (coenzyme Q) to ubiquinol. Promotes maturation of the iron-sulfur protein subunit of the SDH catalytic dimer, protecting it from the deleterious effects of oxidants. May act together with SDHAF1.</text>
</comment>
<organism evidence="7 8">
    <name type="scientific">Acanthoscelides obtectus</name>
    <name type="common">Bean weevil</name>
    <name type="synonym">Bruchus obtectus</name>
    <dbReference type="NCBI Taxonomy" id="200917"/>
    <lineage>
        <taxon>Eukaryota</taxon>
        <taxon>Metazoa</taxon>
        <taxon>Ecdysozoa</taxon>
        <taxon>Arthropoda</taxon>
        <taxon>Hexapoda</taxon>
        <taxon>Insecta</taxon>
        <taxon>Pterygota</taxon>
        <taxon>Neoptera</taxon>
        <taxon>Endopterygota</taxon>
        <taxon>Coleoptera</taxon>
        <taxon>Polyphaga</taxon>
        <taxon>Cucujiformia</taxon>
        <taxon>Chrysomeloidea</taxon>
        <taxon>Chrysomelidae</taxon>
        <taxon>Bruchinae</taxon>
        <taxon>Bruchini</taxon>
        <taxon>Acanthoscelides</taxon>
    </lineage>
</organism>
<dbReference type="InterPro" id="IPR008381">
    <property type="entry name" value="SDHAF3/Sdh7"/>
</dbReference>
<protein>
    <recommendedName>
        <fullName evidence="6">Succinate dehydrogenase assembly factor 3</fullName>
        <shortName evidence="6">SDH assembly factor 3</shortName>
        <shortName evidence="6">SDHAF3</shortName>
    </recommendedName>
</protein>
<dbReference type="GO" id="GO:0005758">
    <property type="term" value="C:mitochondrial intermembrane space"/>
    <property type="evidence" value="ECO:0007669"/>
    <property type="project" value="TreeGrafter"/>
</dbReference>
<name>A0A9P0KUY1_ACAOB</name>
<accession>A0A9P0KUY1</accession>
<dbReference type="GO" id="GO:0034553">
    <property type="term" value="P:mitochondrial respiratory chain complex II assembly"/>
    <property type="evidence" value="ECO:0007669"/>
    <property type="project" value="UniProtKB-UniRule"/>
</dbReference>
<evidence type="ECO:0000313" key="8">
    <source>
        <dbReference type="Proteomes" id="UP001152888"/>
    </source>
</evidence>
<gene>
    <name evidence="7" type="ORF">ACAOBT_LOCUS13543</name>
</gene>
<proteinExistence type="inferred from homology"/>
<comment type="caution">
    <text evidence="7">The sequence shown here is derived from an EMBL/GenBank/DDBJ whole genome shotgun (WGS) entry which is preliminary data.</text>
</comment>
<dbReference type="PANTHER" id="PTHR13137:SF6">
    <property type="entry name" value="SUCCINATE DEHYDROGENASE ASSEMBLY FACTOR 3, MITOCHONDRIAL"/>
    <property type="match status" value="1"/>
</dbReference>
<dbReference type="Pfam" id="PF13233">
    <property type="entry name" value="Complex1_LYR_2"/>
    <property type="match status" value="1"/>
</dbReference>